<sequence length="374" mass="40241">MKKKLLSVLLCTAMVAAMLAGCGGKKGSDEGSSDSAESKDADSKLKIGIAMKTQDGPYFVTLTKAVQEKCAEIGLVEKASDVVVLNADMDVAKQSENFETFISQKYDLIFVDCIDPDNVIADEKAAYDAGIPVINIDSGVNDGSYSVTTVYSNNEQNGRMCGLSFAESMGDEEIYSIMLSGEKGNVAGTERRQGLICGILEQRLGITEEEAWKLTKEADDELLSKGSYTNEEAKFTIAGQGWGNWTVNDILNDANDLVVKTKDKLNTMFGENDQMLFGGMQAADDAGLTGIHYVAAADGAKEAYDYINGTTTSKSGEYYCTGENSPVQVAITATNIAKEILVDGADPDSYDEVTMTEAIAVTKDNVDERYEFGF</sequence>
<keyword evidence="3 4" id="KW-0732">Signal</keyword>
<dbReference type="GO" id="GO:0030246">
    <property type="term" value="F:carbohydrate binding"/>
    <property type="evidence" value="ECO:0007669"/>
    <property type="project" value="UniProtKB-ARBA"/>
</dbReference>
<feature type="signal peptide" evidence="4">
    <location>
        <begin position="1"/>
        <end position="20"/>
    </location>
</feature>
<dbReference type="InterPro" id="IPR025997">
    <property type="entry name" value="SBP_2_dom"/>
</dbReference>
<dbReference type="SUPFAM" id="SSF53822">
    <property type="entry name" value="Periplasmic binding protein-like I"/>
    <property type="match status" value="1"/>
</dbReference>
<evidence type="ECO:0000256" key="3">
    <source>
        <dbReference type="ARBA" id="ARBA00022729"/>
    </source>
</evidence>
<comment type="subcellular location">
    <subcellularLocation>
        <location evidence="1">Cell envelope</location>
    </subcellularLocation>
</comment>
<dbReference type="AlphaFoldDB" id="A0A315ZVZ3"/>
<dbReference type="RefSeq" id="WP_109712811.1">
    <property type="nucleotide sequence ID" value="NZ_QGDS01000010.1"/>
</dbReference>
<dbReference type="Proteomes" id="UP000254051">
    <property type="component" value="Unassembled WGS sequence"/>
</dbReference>
<name>A0A315ZVZ3_9FIRM</name>
<gene>
    <name evidence="6" type="ORF">SAMN05216529_110110</name>
</gene>
<dbReference type="GO" id="GO:0030313">
    <property type="term" value="C:cell envelope"/>
    <property type="evidence" value="ECO:0007669"/>
    <property type="project" value="UniProtKB-SubCell"/>
</dbReference>
<keyword evidence="7" id="KW-1185">Reference proteome</keyword>
<dbReference type="OrthoDB" id="9814427at2"/>
<organism evidence="6 7">
    <name type="scientific">Faecalicatena contorta</name>
    <dbReference type="NCBI Taxonomy" id="39482"/>
    <lineage>
        <taxon>Bacteria</taxon>
        <taxon>Bacillati</taxon>
        <taxon>Bacillota</taxon>
        <taxon>Clostridia</taxon>
        <taxon>Lachnospirales</taxon>
        <taxon>Lachnospiraceae</taxon>
        <taxon>Faecalicatena</taxon>
    </lineage>
</organism>
<protein>
    <submittedName>
        <fullName evidence="6">Monosaccharide ABC transporter substrate-binding protein, CUT2 family</fullName>
    </submittedName>
</protein>
<evidence type="ECO:0000256" key="2">
    <source>
        <dbReference type="ARBA" id="ARBA00007639"/>
    </source>
</evidence>
<dbReference type="Gene3D" id="3.40.50.2300">
    <property type="match status" value="2"/>
</dbReference>
<evidence type="ECO:0000259" key="5">
    <source>
        <dbReference type="Pfam" id="PF13407"/>
    </source>
</evidence>
<feature type="domain" description="Periplasmic binding protein" evidence="5">
    <location>
        <begin position="47"/>
        <end position="341"/>
    </location>
</feature>
<accession>A0A315ZVZ3</accession>
<dbReference type="EMBL" id="UHJJ01000010">
    <property type="protein sequence ID" value="SUQ15207.1"/>
    <property type="molecule type" value="Genomic_DNA"/>
</dbReference>
<evidence type="ECO:0000313" key="6">
    <source>
        <dbReference type="EMBL" id="SUQ15207.1"/>
    </source>
</evidence>
<evidence type="ECO:0000256" key="4">
    <source>
        <dbReference type="SAM" id="SignalP"/>
    </source>
</evidence>
<evidence type="ECO:0000256" key="1">
    <source>
        <dbReference type="ARBA" id="ARBA00004196"/>
    </source>
</evidence>
<dbReference type="PROSITE" id="PS51257">
    <property type="entry name" value="PROKAR_LIPOPROTEIN"/>
    <property type="match status" value="1"/>
</dbReference>
<evidence type="ECO:0000313" key="7">
    <source>
        <dbReference type="Proteomes" id="UP000254051"/>
    </source>
</evidence>
<dbReference type="PANTHER" id="PTHR46847">
    <property type="entry name" value="D-ALLOSE-BINDING PERIPLASMIC PROTEIN-RELATED"/>
    <property type="match status" value="1"/>
</dbReference>
<dbReference type="Pfam" id="PF13407">
    <property type="entry name" value="Peripla_BP_4"/>
    <property type="match status" value="1"/>
</dbReference>
<feature type="chain" id="PRO_5043163494" evidence="4">
    <location>
        <begin position="21"/>
        <end position="374"/>
    </location>
</feature>
<comment type="similarity">
    <text evidence="2">Belongs to the bacterial solute-binding protein 2 family.</text>
</comment>
<proteinExistence type="inferred from homology"/>
<reference evidence="7" key="1">
    <citation type="submission" date="2017-07" db="EMBL/GenBank/DDBJ databases">
        <authorList>
            <person name="Varghese N."/>
            <person name="Submissions S."/>
        </authorList>
    </citation>
    <scope>NUCLEOTIDE SEQUENCE [LARGE SCALE GENOMIC DNA]</scope>
    <source>
        <strain evidence="7">NLAE-zl-C134</strain>
    </source>
</reference>
<dbReference type="PANTHER" id="PTHR46847:SF1">
    <property type="entry name" value="D-ALLOSE-BINDING PERIPLASMIC PROTEIN-RELATED"/>
    <property type="match status" value="1"/>
</dbReference>
<dbReference type="InterPro" id="IPR028082">
    <property type="entry name" value="Peripla_BP_I"/>
</dbReference>